<keyword evidence="1" id="KW-0732">Signal</keyword>
<protein>
    <submittedName>
        <fullName evidence="2">Uncharacterized protein</fullName>
    </submittedName>
</protein>
<name>A0ABU8WMM9_9BURK</name>
<keyword evidence="3" id="KW-1185">Reference proteome</keyword>
<evidence type="ECO:0000313" key="2">
    <source>
        <dbReference type="EMBL" id="MEJ8848135.1"/>
    </source>
</evidence>
<comment type="caution">
    <text evidence="2">The sequence shown here is derived from an EMBL/GenBank/DDBJ whole genome shotgun (WGS) entry which is preliminary data.</text>
</comment>
<sequence>MKPLLASILISVALAAIPAATLAQDGVWKDRYGNPIPQTESRRTLNGLGGWVVVTPDADWEEKWSRPSVVGPVFTQAKKVPKGKQVFVLVFFGNPEVGADGRADVSCDLDVTGPDGRSLVQRSIACFQGTPSGARNSMYLSKPVLGITSEPSDPSGTWTVQVSLKDKLSGTALPLKTTFVVE</sequence>
<gene>
    <name evidence="2" type="ORF">WKW82_15860</name>
</gene>
<feature type="chain" id="PRO_5047103195" evidence="1">
    <location>
        <begin position="24"/>
        <end position="182"/>
    </location>
</feature>
<dbReference type="EMBL" id="JBBKZT010000007">
    <property type="protein sequence ID" value="MEJ8848135.1"/>
    <property type="molecule type" value="Genomic_DNA"/>
</dbReference>
<reference evidence="2 3" key="1">
    <citation type="submission" date="2024-03" db="EMBL/GenBank/DDBJ databases">
        <title>Novel species of the genus Variovorax.</title>
        <authorList>
            <person name="Liu Q."/>
            <person name="Xin Y.-H."/>
        </authorList>
    </citation>
    <scope>NUCLEOTIDE SEQUENCE [LARGE SCALE GENOMIC DNA]</scope>
    <source>
        <strain evidence="2 3">KACC 18900</strain>
    </source>
</reference>
<organism evidence="2 3">
    <name type="scientific">Variovorax rhizosphaerae</name>
    <dbReference type="NCBI Taxonomy" id="1836200"/>
    <lineage>
        <taxon>Bacteria</taxon>
        <taxon>Pseudomonadati</taxon>
        <taxon>Pseudomonadota</taxon>
        <taxon>Betaproteobacteria</taxon>
        <taxon>Burkholderiales</taxon>
        <taxon>Comamonadaceae</taxon>
        <taxon>Variovorax</taxon>
    </lineage>
</organism>
<evidence type="ECO:0000256" key="1">
    <source>
        <dbReference type="SAM" id="SignalP"/>
    </source>
</evidence>
<accession>A0ABU8WMM9</accession>
<dbReference type="RefSeq" id="WP_340343273.1">
    <property type="nucleotide sequence ID" value="NZ_JBBKZT010000007.1"/>
</dbReference>
<proteinExistence type="predicted"/>
<feature type="signal peptide" evidence="1">
    <location>
        <begin position="1"/>
        <end position="23"/>
    </location>
</feature>
<evidence type="ECO:0000313" key="3">
    <source>
        <dbReference type="Proteomes" id="UP001385892"/>
    </source>
</evidence>
<dbReference type="Proteomes" id="UP001385892">
    <property type="component" value="Unassembled WGS sequence"/>
</dbReference>